<dbReference type="AlphaFoldDB" id="A0A100WHW5"/>
<evidence type="ECO:0000313" key="2">
    <source>
        <dbReference type="Proteomes" id="UP000069443"/>
    </source>
</evidence>
<comment type="caution">
    <text evidence="1">The sequence shown here is derived from an EMBL/GenBank/DDBJ whole genome shotgun (WGS) entry which is preliminary data.</text>
</comment>
<reference evidence="2" key="1">
    <citation type="journal article" date="2016" name="Genome Announc.">
        <title>Draft Genome Sequences of Five Rapidly Growing Mycobacterium Species, M. thermoresistibile, M. fortuitum subsp. acetamidolyticum, M. canariasense, M. brisbanense, and M. novocastrense.</title>
        <authorList>
            <person name="Katahira K."/>
            <person name="Ogura Y."/>
            <person name="Gotoh Y."/>
            <person name="Hayashi T."/>
        </authorList>
    </citation>
    <scope>NUCLEOTIDE SEQUENCE [LARGE SCALE GENOMIC DNA]</scope>
    <source>
        <strain evidence="2">JCM15298</strain>
    </source>
</reference>
<dbReference type="STRING" id="228230.RMCC_5557"/>
<dbReference type="Proteomes" id="UP000069443">
    <property type="component" value="Unassembled WGS sequence"/>
</dbReference>
<dbReference type="OrthoDB" id="4558294at2"/>
<dbReference type="RefSeq" id="WP_131805403.1">
    <property type="nucleotide sequence ID" value="NZ_BCSY01000086.1"/>
</dbReference>
<proteinExistence type="predicted"/>
<gene>
    <name evidence="1" type="ORF">RMCC_5557</name>
</gene>
<dbReference type="EMBL" id="BCSY01000086">
    <property type="protein sequence ID" value="GAS98592.1"/>
    <property type="molecule type" value="Genomic_DNA"/>
</dbReference>
<sequence>MTLSYGNGHAERSAALFNNRHLVAVVGAIAQIRNNDEFTTRRIAVATSLPDSLVRPVIQRLFTAGILEEVHRSPGPRGATYFRTAEKTGWAELKALCRTVSKGDV</sequence>
<name>A0A100WHW5_MYCCR</name>
<evidence type="ECO:0000313" key="1">
    <source>
        <dbReference type="EMBL" id="GAS98592.1"/>
    </source>
</evidence>
<reference evidence="2" key="2">
    <citation type="submission" date="2016-02" db="EMBL/GenBank/DDBJ databases">
        <title>Draft genome sequence of five rapidly growing Mycobacterium species.</title>
        <authorList>
            <person name="Katahira K."/>
            <person name="Gotou Y."/>
            <person name="Iida K."/>
            <person name="Ogura Y."/>
            <person name="Hayashi T."/>
        </authorList>
    </citation>
    <scope>NUCLEOTIDE SEQUENCE [LARGE SCALE GENOMIC DNA]</scope>
    <source>
        <strain evidence="2">JCM15298</strain>
    </source>
</reference>
<protein>
    <submittedName>
        <fullName evidence="1">Transcriptional regulator, BadM/Rrf2 family</fullName>
    </submittedName>
</protein>
<organism evidence="1 2">
    <name type="scientific">Mycolicibacterium canariasense</name>
    <name type="common">Mycobacterium canariasense</name>
    <dbReference type="NCBI Taxonomy" id="228230"/>
    <lineage>
        <taxon>Bacteria</taxon>
        <taxon>Bacillati</taxon>
        <taxon>Actinomycetota</taxon>
        <taxon>Actinomycetes</taxon>
        <taxon>Mycobacteriales</taxon>
        <taxon>Mycobacteriaceae</taxon>
        <taxon>Mycolicibacterium</taxon>
    </lineage>
</organism>
<accession>A0A100WHW5</accession>
<keyword evidence="2" id="KW-1185">Reference proteome</keyword>